<dbReference type="EMBL" id="CAJOBF010004612">
    <property type="protein sequence ID" value="CAF4145879.1"/>
    <property type="molecule type" value="Genomic_DNA"/>
</dbReference>
<dbReference type="Proteomes" id="UP000663842">
    <property type="component" value="Unassembled WGS sequence"/>
</dbReference>
<evidence type="ECO:0000313" key="3">
    <source>
        <dbReference type="Proteomes" id="UP000663887"/>
    </source>
</evidence>
<evidence type="ECO:0000313" key="2">
    <source>
        <dbReference type="EMBL" id="CAF4145879.1"/>
    </source>
</evidence>
<gene>
    <name evidence="2" type="ORF">UXM345_LOCUS24836</name>
    <name evidence="1" type="ORF">XDN619_LOCUS26971</name>
</gene>
<dbReference type="Proteomes" id="UP000663887">
    <property type="component" value="Unassembled WGS sequence"/>
</dbReference>
<reference evidence="1" key="1">
    <citation type="submission" date="2021-02" db="EMBL/GenBank/DDBJ databases">
        <authorList>
            <person name="Nowell W R."/>
        </authorList>
    </citation>
    <scope>NUCLEOTIDE SEQUENCE</scope>
</reference>
<proteinExistence type="predicted"/>
<dbReference type="AlphaFoldDB" id="A0A816X7W3"/>
<organism evidence="1 3">
    <name type="scientific">Rotaria magnacalcarata</name>
    <dbReference type="NCBI Taxonomy" id="392030"/>
    <lineage>
        <taxon>Eukaryota</taxon>
        <taxon>Metazoa</taxon>
        <taxon>Spiralia</taxon>
        <taxon>Gnathifera</taxon>
        <taxon>Rotifera</taxon>
        <taxon>Eurotatoria</taxon>
        <taxon>Bdelloidea</taxon>
        <taxon>Philodinida</taxon>
        <taxon>Philodinidae</taxon>
        <taxon>Rotaria</taxon>
    </lineage>
</organism>
<evidence type="ECO:0000313" key="1">
    <source>
        <dbReference type="EMBL" id="CAF2142391.1"/>
    </source>
</evidence>
<name>A0A816X7W3_9BILA</name>
<sequence length="809" mass="93829">MYKSFPSNVLYYRDEDFYRLIKEKCGDDVVEFMKVLDVSSVQSLLGVENIFSYLELNSDKINILKNKLAFQHDDGLFEIKWGVSNSLERLIRDLKAITNDKQNPIETTLLNDDVVLSSAFLQKHPILKSLVNLYQIVDDQNDDKTSEDTSFLAFFPDNIANNLCHSKNAYRYNEPVLRFALSFQVLGGKTGYEFVRMNLPGSLPALSTLQAHPLNKELRINEAEFRFDLLEAHMNSLKTNIAFAAEDCTAVIKKTSYDTHTNSFVGFSAPLSDGIPTPLHYQTDSFKQLREWFSSEDHSSSINIYMIQPITNMQVSPNPFLLSAFGTNNEYESIDIVRRWIWIFEQGLSKNIRIVGFSTDGDPKYLRAMRLMTSFFSTLPNFKLNNYNDTFHIKVQKEWTWYFLNESQRFLCFQDATHLCTKLRNRLLSRKANMLLGNSYISIDSLVELVKNLPKLRHGLVKSDIIPSDRQNFASCVKICSDNVIETLTDVPYSEGMILYLRLLRSIIIAYIDKETTPIYRLYHSWFSVFLCRWWYTWIANMPKSDLDDILYEINGIKNNRKHKKQQFFITNNTYYCIEINAHQLTFLAFSQTCEGMFRSARSMSGAFSSVVNFTVKEFLNRAQKLSLLNKIKTENEYLSINGKLTFPKHYKQGKQNKKTYSITSNHDTLNLELITRTVLQAFTDVTNLLRSFKIKNFLDKKKITNMKQLNTYMYNILTQRISIADYSDLNEEQDETDSEDELDTVLDLESDAESEDQQYETSSVDSNEVLHDFNGFKFSGMRVFDSVRPELGKSFFEIETGNKKKISP</sequence>
<comment type="caution">
    <text evidence="1">The sequence shown here is derived from an EMBL/GenBank/DDBJ whole genome shotgun (WGS) entry which is preliminary data.</text>
</comment>
<protein>
    <submittedName>
        <fullName evidence="1">Uncharacterized protein</fullName>
    </submittedName>
</protein>
<accession>A0A816X7W3</accession>
<dbReference type="EMBL" id="CAJNRG010012703">
    <property type="protein sequence ID" value="CAF2142391.1"/>
    <property type="molecule type" value="Genomic_DNA"/>
</dbReference>